<evidence type="ECO:0000313" key="1">
    <source>
        <dbReference type="EMBL" id="SVD10016.1"/>
    </source>
</evidence>
<name>A0A382SJH3_9ZZZZ</name>
<dbReference type="AlphaFoldDB" id="A0A382SJH3"/>
<dbReference type="Gene3D" id="3.20.20.370">
    <property type="entry name" value="Glycoside hydrolase/deacetylase"/>
    <property type="match status" value="1"/>
</dbReference>
<gene>
    <name evidence="1" type="ORF">METZ01_LOCUS362870</name>
</gene>
<feature type="non-terminal residue" evidence="1">
    <location>
        <position position="1"/>
    </location>
</feature>
<sequence length="241" mass="27288">DVDWAPDFIIDDVAQRLVSRDVRATWFVTHESPAIDRLRRHPELFELGIHPNFSQGSTHGATPEAVLQSCLSLVPNAVSMRTHMLIQSSPLLMDVLGSTPIRVDVSMFLPHLPGLQPFPFWMKRRALWRVPFFWEDDLEMERPEPVWDLQPLLDIGPGLKVFDFHPMHVYLNRVDMFAYQKLKASLKRLTEMTPEAAAGLRREGEGPGLLFEEVASFLSAHCLGGRVVRELVPQASSSDGL</sequence>
<organism evidence="1">
    <name type="scientific">marine metagenome</name>
    <dbReference type="NCBI Taxonomy" id="408172"/>
    <lineage>
        <taxon>unclassified sequences</taxon>
        <taxon>metagenomes</taxon>
        <taxon>ecological metagenomes</taxon>
    </lineage>
</organism>
<protein>
    <submittedName>
        <fullName evidence="1">Uncharacterized protein</fullName>
    </submittedName>
</protein>
<dbReference type="EMBL" id="UINC01129551">
    <property type="protein sequence ID" value="SVD10016.1"/>
    <property type="molecule type" value="Genomic_DNA"/>
</dbReference>
<dbReference type="Pfam" id="PF22537">
    <property type="entry name" value="WbmS-like"/>
    <property type="match status" value="1"/>
</dbReference>
<proteinExistence type="predicted"/>
<dbReference type="InterPro" id="IPR054492">
    <property type="entry name" value="WbmS-like"/>
</dbReference>
<reference evidence="1" key="1">
    <citation type="submission" date="2018-05" db="EMBL/GenBank/DDBJ databases">
        <authorList>
            <person name="Lanie J.A."/>
            <person name="Ng W.-L."/>
            <person name="Kazmierczak K.M."/>
            <person name="Andrzejewski T.M."/>
            <person name="Davidsen T.M."/>
            <person name="Wayne K.J."/>
            <person name="Tettelin H."/>
            <person name="Glass J.I."/>
            <person name="Rusch D."/>
            <person name="Podicherti R."/>
            <person name="Tsui H.-C.T."/>
            <person name="Winkler M.E."/>
        </authorList>
    </citation>
    <scope>NUCLEOTIDE SEQUENCE</scope>
</reference>
<accession>A0A382SJH3</accession>